<proteinExistence type="predicted"/>
<sequence length="142" mass="16988">MNYRKEIQIIIDDENLGFEEWISRYPIEECPRLILEYKNFIQKLAIENGDFEAVNDLQQLDELAERIENFTIDILAERQEKSNKAEILLEKLKILQENLMQNASTEILVSEELLDDLREVVEFLRSNGMYDEEKWKKLQHLL</sequence>
<dbReference type="STRING" id="216903.SAMN05444371_1927"/>
<organism evidence="2 3">
    <name type="scientific">Epilithonimonas mollis</name>
    <dbReference type="NCBI Taxonomy" id="216903"/>
    <lineage>
        <taxon>Bacteria</taxon>
        <taxon>Pseudomonadati</taxon>
        <taxon>Bacteroidota</taxon>
        <taxon>Flavobacteriia</taxon>
        <taxon>Flavobacteriales</taxon>
        <taxon>Weeksellaceae</taxon>
        <taxon>Chryseobacterium group</taxon>
        <taxon>Epilithonimonas</taxon>
    </lineage>
</organism>
<dbReference type="OrthoDB" id="1254726at2"/>
<accession>A0A1M6RIX5</accession>
<protein>
    <submittedName>
        <fullName evidence="2">Uncharacterized protein</fullName>
    </submittedName>
</protein>
<dbReference type="EMBL" id="FRAM01000002">
    <property type="protein sequence ID" value="SHK32307.1"/>
    <property type="molecule type" value="Genomic_DNA"/>
</dbReference>
<dbReference type="Proteomes" id="UP000184498">
    <property type="component" value="Unassembled WGS sequence"/>
</dbReference>
<feature type="coiled-coil region" evidence="1">
    <location>
        <begin position="60"/>
        <end position="98"/>
    </location>
</feature>
<dbReference type="AlphaFoldDB" id="A0A1M6RIX5"/>
<gene>
    <name evidence="2" type="ORF">SAMN05444371_1927</name>
</gene>
<name>A0A1M6RIX5_9FLAO</name>
<reference evidence="3" key="1">
    <citation type="submission" date="2016-11" db="EMBL/GenBank/DDBJ databases">
        <authorList>
            <person name="Varghese N."/>
            <person name="Submissions S."/>
        </authorList>
    </citation>
    <scope>NUCLEOTIDE SEQUENCE [LARGE SCALE GENOMIC DNA]</scope>
    <source>
        <strain evidence="3">DSM 18016</strain>
    </source>
</reference>
<evidence type="ECO:0000313" key="3">
    <source>
        <dbReference type="Proteomes" id="UP000184498"/>
    </source>
</evidence>
<evidence type="ECO:0000313" key="2">
    <source>
        <dbReference type="EMBL" id="SHK32307.1"/>
    </source>
</evidence>
<keyword evidence="1" id="KW-0175">Coiled coil</keyword>
<keyword evidence="3" id="KW-1185">Reference proteome</keyword>
<dbReference type="RefSeq" id="WP_139258289.1">
    <property type="nucleotide sequence ID" value="NZ_FRAM01000002.1"/>
</dbReference>
<evidence type="ECO:0000256" key="1">
    <source>
        <dbReference type="SAM" id="Coils"/>
    </source>
</evidence>